<evidence type="ECO:0000313" key="2">
    <source>
        <dbReference type="EMBL" id="CAG1851104.1"/>
    </source>
</evidence>
<dbReference type="Proteomes" id="UP000012960">
    <property type="component" value="Unplaced"/>
</dbReference>
<accession>A0A804IFK8</accession>
<gene>
    <name evidence="2" type="ORF">GSMUA_194620.1</name>
</gene>
<feature type="signal peptide" evidence="1">
    <location>
        <begin position="1"/>
        <end position="20"/>
    </location>
</feature>
<reference evidence="3" key="2">
    <citation type="submission" date="2021-05" db="UniProtKB">
        <authorList>
            <consortium name="EnsemblPlants"/>
        </authorList>
    </citation>
    <scope>IDENTIFICATION</scope>
    <source>
        <strain evidence="3">subsp. malaccensis</strain>
    </source>
</reference>
<reference evidence="2" key="1">
    <citation type="submission" date="2021-03" db="EMBL/GenBank/DDBJ databases">
        <authorList>
            <consortium name="Genoscope - CEA"/>
            <person name="William W."/>
        </authorList>
    </citation>
    <scope>NUCLEOTIDE SEQUENCE</scope>
    <source>
        <strain evidence="2">Doubled-haploid Pahang</strain>
    </source>
</reference>
<evidence type="ECO:0000313" key="3">
    <source>
        <dbReference type="EnsemblPlants" id="Ma03_p23930.1"/>
    </source>
</evidence>
<organism evidence="3 4">
    <name type="scientific">Musa acuminata subsp. malaccensis</name>
    <name type="common">Wild banana</name>
    <name type="synonym">Musa malaccensis</name>
    <dbReference type="NCBI Taxonomy" id="214687"/>
    <lineage>
        <taxon>Eukaryota</taxon>
        <taxon>Viridiplantae</taxon>
        <taxon>Streptophyta</taxon>
        <taxon>Embryophyta</taxon>
        <taxon>Tracheophyta</taxon>
        <taxon>Spermatophyta</taxon>
        <taxon>Magnoliopsida</taxon>
        <taxon>Liliopsida</taxon>
        <taxon>Zingiberales</taxon>
        <taxon>Musaceae</taxon>
        <taxon>Musa</taxon>
    </lineage>
</organism>
<dbReference type="AlphaFoldDB" id="A0A804IFK8"/>
<feature type="chain" id="PRO_5033611257" evidence="1">
    <location>
        <begin position="21"/>
        <end position="368"/>
    </location>
</feature>
<evidence type="ECO:0000313" key="4">
    <source>
        <dbReference type="Proteomes" id="UP000012960"/>
    </source>
</evidence>
<dbReference type="EMBL" id="HG996468">
    <property type="protein sequence ID" value="CAG1851104.1"/>
    <property type="molecule type" value="Genomic_DNA"/>
</dbReference>
<proteinExistence type="predicted"/>
<keyword evidence="4" id="KW-1185">Reference proteome</keyword>
<sequence>MALCLLLARYSSLVCEDCLAGEHCSLRKRDPKKRETESPLNSGYHATRNTDGKKTWWNLTKDKSNLWGKGMCFSWQQRFLASQMTLVGLIGLTARELRVRSTRLDDVGGPSKPASRIFVVQPSHRPSRSTRRRRSPIEQRRWRAAGSATALLSATKQLCGDVHTATSITGSGSIVSVPNQAFPGHVLFLEYALVNQEFNITLCCVHFLQHAVQGGAKRTWVSCRRCEFTIYGSLGTWCTSLLLDMSKHESCIWELFRCPCAGFMWSGGSDGRASLSSPRLVASGGGRRPELSVQPLLSSIIRRTTSRRVIISNLDVMAAFKVPRTATEALQSQTPRARRIRLQRCPLQPVLRFALCPRSPYLYTHTQI</sequence>
<evidence type="ECO:0000256" key="1">
    <source>
        <dbReference type="SAM" id="SignalP"/>
    </source>
</evidence>
<dbReference type="EnsemblPlants" id="Ma03_t23930.1">
    <property type="protein sequence ID" value="Ma03_p23930.1"/>
    <property type="gene ID" value="Ma03_g23930"/>
</dbReference>
<dbReference type="Gramene" id="Ma03_t23930.1">
    <property type="protein sequence ID" value="Ma03_p23930.1"/>
    <property type="gene ID" value="Ma03_g23930"/>
</dbReference>
<protein>
    <submittedName>
        <fullName evidence="2">(wild Malaysian banana) hypothetical protein</fullName>
    </submittedName>
</protein>
<dbReference type="InParanoid" id="A0A804IFK8"/>
<name>A0A804IFK8_MUSAM</name>
<keyword evidence="1" id="KW-0732">Signal</keyword>